<sequence length="37" mass="4423">MRRLWSCSSMKSMILSVHYHPFSGFSLDKFCMFDSIF</sequence>
<reference evidence="1" key="2">
    <citation type="journal article" date="2015" name="Data Brief">
        <title>Shoot transcriptome of the giant reed, Arundo donax.</title>
        <authorList>
            <person name="Barrero R.A."/>
            <person name="Guerrero F.D."/>
            <person name="Moolhuijzen P."/>
            <person name="Goolsby J.A."/>
            <person name="Tidwell J."/>
            <person name="Bellgard S.E."/>
            <person name="Bellgard M.I."/>
        </authorList>
    </citation>
    <scope>NUCLEOTIDE SEQUENCE</scope>
    <source>
        <tissue evidence="1">Shoot tissue taken approximately 20 cm above the soil surface</tissue>
    </source>
</reference>
<accession>A0A0A8Z2P2</accession>
<dbReference type="AlphaFoldDB" id="A0A0A8Z2P2"/>
<organism evidence="1">
    <name type="scientific">Arundo donax</name>
    <name type="common">Giant reed</name>
    <name type="synonym">Donax arundinaceus</name>
    <dbReference type="NCBI Taxonomy" id="35708"/>
    <lineage>
        <taxon>Eukaryota</taxon>
        <taxon>Viridiplantae</taxon>
        <taxon>Streptophyta</taxon>
        <taxon>Embryophyta</taxon>
        <taxon>Tracheophyta</taxon>
        <taxon>Spermatophyta</taxon>
        <taxon>Magnoliopsida</taxon>
        <taxon>Liliopsida</taxon>
        <taxon>Poales</taxon>
        <taxon>Poaceae</taxon>
        <taxon>PACMAD clade</taxon>
        <taxon>Arundinoideae</taxon>
        <taxon>Arundineae</taxon>
        <taxon>Arundo</taxon>
    </lineage>
</organism>
<reference evidence="1" key="1">
    <citation type="submission" date="2014-09" db="EMBL/GenBank/DDBJ databases">
        <authorList>
            <person name="Magalhaes I.L.F."/>
            <person name="Oliveira U."/>
            <person name="Santos F.R."/>
            <person name="Vidigal T.H.D.A."/>
            <person name="Brescovit A.D."/>
            <person name="Santos A.J."/>
        </authorList>
    </citation>
    <scope>NUCLEOTIDE SEQUENCE</scope>
    <source>
        <tissue evidence="1">Shoot tissue taken approximately 20 cm above the soil surface</tissue>
    </source>
</reference>
<name>A0A0A8Z2P2_ARUDO</name>
<protein>
    <submittedName>
        <fullName evidence="1">Uncharacterized protein</fullName>
    </submittedName>
</protein>
<dbReference type="EMBL" id="GBRH01264271">
    <property type="protein sequence ID" value="JAD33624.1"/>
    <property type="molecule type" value="Transcribed_RNA"/>
</dbReference>
<evidence type="ECO:0000313" key="1">
    <source>
        <dbReference type="EMBL" id="JAD33624.1"/>
    </source>
</evidence>
<proteinExistence type="predicted"/>